<dbReference type="PANTHER" id="PTHR30582:SF24">
    <property type="entry name" value="L,D-TRANSPEPTIDASE ERFK_SRFK-RELATED"/>
    <property type="match status" value="1"/>
</dbReference>
<sequence>MPAARVDAAPVDAAPVDARNDLIGRNRLHIVRPGDTLVDIAVAYRVGFVELAAANPAVDRWLPRPGTEVVIPQEHILPAAPRRGIVINLAELRLYHFGKDGEVASMPIGIGSEGLETPDGETTITGKRKNPTWWPPPSIRAEKPELPKAVPPGPDNPLGDYALELGWPLYRIHGTNLPYGVGRRVSHGCIRMYPADIETVFNSVRIGTPVTVVDQPVKVGWQEGRLFLEAHPTQRQADEIEAGRSLADWPPTDPIEAIRAGVGDAAGYVRIDWTEVRRIAEAREGVPGLISIGSVRLPSE</sequence>
<dbReference type="AlphaFoldDB" id="A0A918XM78"/>
<dbReference type="Pfam" id="PF01476">
    <property type="entry name" value="LysM"/>
    <property type="match status" value="1"/>
</dbReference>
<proteinExistence type="inferred from homology"/>
<dbReference type="EMBL" id="BMZS01000001">
    <property type="protein sequence ID" value="GHD39265.1"/>
    <property type="molecule type" value="Genomic_DNA"/>
</dbReference>
<keyword evidence="5" id="KW-0378">Hydrolase</keyword>
<dbReference type="GO" id="GO:0016757">
    <property type="term" value="F:glycosyltransferase activity"/>
    <property type="evidence" value="ECO:0007669"/>
    <property type="project" value="UniProtKB-KW"/>
</dbReference>
<evidence type="ECO:0000259" key="11">
    <source>
        <dbReference type="PROSITE" id="PS51782"/>
    </source>
</evidence>
<protein>
    <recommendedName>
        <fullName evidence="15">L,D-transpeptidase ErfK/SrfK</fullName>
    </recommendedName>
</protein>
<reference evidence="13" key="1">
    <citation type="journal article" date="2014" name="Int. J. Syst. Evol. Microbiol.">
        <title>Complete genome sequence of Corynebacterium casei LMG S-19264T (=DSM 44701T), isolated from a smear-ripened cheese.</title>
        <authorList>
            <consortium name="US DOE Joint Genome Institute (JGI-PGF)"/>
            <person name="Walter F."/>
            <person name="Albersmeier A."/>
            <person name="Kalinowski J."/>
            <person name="Ruckert C."/>
        </authorList>
    </citation>
    <scope>NUCLEOTIDE SEQUENCE</scope>
    <source>
        <strain evidence="13">KCTC 42651</strain>
    </source>
</reference>
<feature type="active site" description="Proton donor/acceptor" evidence="9">
    <location>
        <position position="173"/>
    </location>
</feature>
<evidence type="ECO:0000256" key="7">
    <source>
        <dbReference type="ARBA" id="ARBA00022984"/>
    </source>
</evidence>
<dbReference type="InterPro" id="IPR038063">
    <property type="entry name" value="Transpep_catalytic_dom"/>
</dbReference>
<comment type="caution">
    <text evidence="13">The sequence shown here is derived from an EMBL/GenBank/DDBJ whole genome shotgun (WGS) entry which is preliminary data.</text>
</comment>
<dbReference type="PROSITE" id="PS51782">
    <property type="entry name" value="LYSM"/>
    <property type="match status" value="1"/>
</dbReference>
<gene>
    <name evidence="13" type="ORF">GCM10017083_00940</name>
</gene>
<dbReference type="SUPFAM" id="SSF54106">
    <property type="entry name" value="LysM domain"/>
    <property type="match status" value="1"/>
</dbReference>
<evidence type="ECO:0000256" key="6">
    <source>
        <dbReference type="ARBA" id="ARBA00022960"/>
    </source>
</evidence>
<feature type="active site" description="Nucleophile" evidence="9">
    <location>
        <position position="189"/>
    </location>
</feature>
<keyword evidence="8 9" id="KW-0961">Cell wall biogenesis/degradation</keyword>
<keyword evidence="6 9" id="KW-0133">Cell shape</keyword>
<accession>A0A918XM78</accession>
<dbReference type="InterPro" id="IPR005490">
    <property type="entry name" value="LD_TPept_cat_dom"/>
</dbReference>
<comment type="pathway">
    <text evidence="1 9">Cell wall biogenesis; peptidoglycan biosynthesis.</text>
</comment>
<dbReference type="CDD" id="cd16913">
    <property type="entry name" value="YkuD_like"/>
    <property type="match status" value="1"/>
</dbReference>
<dbReference type="RefSeq" id="WP_229836140.1">
    <property type="nucleotide sequence ID" value="NZ_BMZS01000001.1"/>
</dbReference>
<keyword evidence="3" id="KW-0328">Glycosyltransferase</keyword>
<evidence type="ECO:0000256" key="5">
    <source>
        <dbReference type="ARBA" id="ARBA00022801"/>
    </source>
</evidence>
<keyword evidence="7 9" id="KW-0573">Peptidoglycan synthesis</keyword>
<evidence type="ECO:0000256" key="3">
    <source>
        <dbReference type="ARBA" id="ARBA00022676"/>
    </source>
</evidence>
<dbReference type="GO" id="GO:0008360">
    <property type="term" value="P:regulation of cell shape"/>
    <property type="evidence" value="ECO:0007669"/>
    <property type="project" value="UniProtKB-UniRule"/>
</dbReference>
<keyword evidence="4" id="KW-0808">Transferase</keyword>
<keyword evidence="14" id="KW-1185">Reference proteome</keyword>
<dbReference type="Gene3D" id="2.40.440.10">
    <property type="entry name" value="L,D-transpeptidase catalytic domain-like"/>
    <property type="match status" value="1"/>
</dbReference>
<dbReference type="SMART" id="SM00257">
    <property type="entry name" value="LysM"/>
    <property type="match status" value="1"/>
</dbReference>
<evidence type="ECO:0000256" key="9">
    <source>
        <dbReference type="PROSITE-ProRule" id="PRU01373"/>
    </source>
</evidence>
<dbReference type="PANTHER" id="PTHR30582">
    <property type="entry name" value="L,D-TRANSPEPTIDASE"/>
    <property type="match status" value="1"/>
</dbReference>
<dbReference type="InterPro" id="IPR036779">
    <property type="entry name" value="LysM_dom_sf"/>
</dbReference>
<dbReference type="GO" id="GO:0071555">
    <property type="term" value="P:cell wall organization"/>
    <property type="evidence" value="ECO:0007669"/>
    <property type="project" value="UniProtKB-UniRule"/>
</dbReference>
<dbReference type="Pfam" id="PF03734">
    <property type="entry name" value="YkuD"/>
    <property type="match status" value="1"/>
</dbReference>
<evidence type="ECO:0000313" key="13">
    <source>
        <dbReference type="EMBL" id="GHD39265.1"/>
    </source>
</evidence>
<feature type="domain" description="LysM" evidence="11">
    <location>
        <begin position="27"/>
        <end position="71"/>
    </location>
</feature>
<dbReference type="CDD" id="cd00118">
    <property type="entry name" value="LysM"/>
    <property type="match status" value="1"/>
</dbReference>
<comment type="similarity">
    <text evidence="2">Belongs to the YkuD family.</text>
</comment>
<feature type="region of interest" description="Disordered" evidence="10">
    <location>
        <begin position="110"/>
        <end position="147"/>
    </location>
</feature>
<name>A0A918XM78_9PROT</name>
<evidence type="ECO:0000259" key="12">
    <source>
        <dbReference type="PROSITE" id="PS52029"/>
    </source>
</evidence>
<feature type="domain" description="L,D-TPase catalytic" evidence="12">
    <location>
        <begin position="83"/>
        <end position="213"/>
    </location>
</feature>
<evidence type="ECO:0008006" key="15">
    <source>
        <dbReference type="Google" id="ProtNLM"/>
    </source>
</evidence>
<dbReference type="GO" id="GO:0005576">
    <property type="term" value="C:extracellular region"/>
    <property type="evidence" value="ECO:0007669"/>
    <property type="project" value="TreeGrafter"/>
</dbReference>
<dbReference type="PROSITE" id="PS52029">
    <property type="entry name" value="LD_TPASE"/>
    <property type="match status" value="1"/>
</dbReference>
<dbReference type="SUPFAM" id="SSF141523">
    <property type="entry name" value="L,D-transpeptidase catalytic domain-like"/>
    <property type="match status" value="1"/>
</dbReference>
<dbReference type="InterPro" id="IPR050979">
    <property type="entry name" value="LD-transpeptidase"/>
</dbReference>
<evidence type="ECO:0000256" key="4">
    <source>
        <dbReference type="ARBA" id="ARBA00022679"/>
    </source>
</evidence>
<dbReference type="GO" id="GO:0071972">
    <property type="term" value="F:peptidoglycan L,D-transpeptidase activity"/>
    <property type="evidence" value="ECO:0007669"/>
    <property type="project" value="TreeGrafter"/>
</dbReference>
<evidence type="ECO:0000256" key="8">
    <source>
        <dbReference type="ARBA" id="ARBA00023316"/>
    </source>
</evidence>
<evidence type="ECO:0000256" key="10">
    <source>
        <dbReference type="SAM" id="MobiDB-lite"/>
    </source>
</evidence>
<evidence type="ECO:0000256" key="1">
    <source>
        <dbReference type="ARBA" id="ARBA00004752"/>
    </source>
</evidence>
<organism evidence="13 14">
    <name type="scientific">Thalassobaculum fulvum</name>
    <dbReference type="NCBI Taxonomy" id="1633335"/>
    <lineage>
        <taxon>Bacteria</taxon>
        <taxon>Pseudomonadati</taxon>
        <taxon>Pseudomonadota</taxon>
        <taxon>Alphaproteobacteria</taxon>
        <taxon>Rhodospirillales</taxon>
        <taxon>Thalassobaculaceae</taxon>
        <taxon>Thalassobaculum</taxon>
    </lineage>
</organism>
<dbReference type="Proteomes" id="UP000630353">
    <property type="component" value="Unassembled WGS sequence"/>
</dbReference>
<dbReference type="Gene3D" id="3.10.350.10">
    <property type="entry name" value="LysM domain"/>
    <property type="match status" value="1"/>
</dbReference>
<evidence type="ECO:0000313" key="14">
    <source>
        <dbReference type="Proteomes" id="UP000630353"/>
    </source>
</evidence>
<reference evidence="13" key="2">
    <citation type="submission" date="2020-09" db="EMBL/GenBank/DDBJ databases">
        <authorList>
            <person name="Sun Q."/>
            <person name="Kim S."/>
        </authorList>
    </citation>
    <scope>NUCLEOTIDE SEQUENCE</scope>
    <source>
        <strain evidence="13">KCTC 42651</strain>
    </source>
</reference>
<dbReference type="GO" id="GO:0018104">
    <property type="term" value="P:peptidoglycan-protein cross-linking"/>
    <property type="evidence" value="ECO:0007669"/>
    <property type="project" value="TreeGrafter"/>
</dbReference>
<evidence type="ECO:0000256" key="2">
    <source>
        <dbReference type="ARBA" id="ARBA00005992"/>
    </source>
</evidence>
<dbReference type="InterPro" id="IPR018392">
    <property type="entry name" value="LysM"/>
</dbReference>